<sequence>MFDNTKISSRHWMNVGKRQNVVVKREYSLIGYSGKPQLIQTCIYGTKMPALTQSPSYLSHIPLTTAKTIRYF</sequence>
<keyword evidence="2" id="KW-1185">Reference proteome</keyword>
<organism evidence="1 2">
    <name type="scientific">Filimonas lacunae</name>
    <dbReference type="NCBI Taxonomy" id="477680"/>
    <lineage>
        <taxon>Bacteria</taxon>
        <taxon>Pseudomonadati</taxon>
        <taxon>Bacteroidota</taxon>
        <taxon>Chitinophagia</taxon>
        <taxon>Chitinophagales</taxon>
        <taxon>Chitinophagaceae</taxon>
        <taxon>Filimonas</taxon>
    </lineage>
</organism>
<dbReference type="AlphaFoldDB" id="A0A173MGN5"/>
<evidence type="ECO:0000313" key="1">
    <source>
        <dbReference type="EMBL" id="SIT27791.1"/>
    </source>
</evidence>
<dbReference type="KEGG" id="fln:FLA_2678"/>
<dbReference type="STRING" id="477680.SAMN05421788_107319"/>
<dbReference type="Proteomes" id="UP000186917">
    <property type="component" value="Unassembled WGS sequence"/>
</dbReference>
<protein>
    <submittedName>
        <fullName evidence="1">Uncharacterized protein</fullName>
    </submittedName>
</protein>
<evidence type="ECO:0000313" key="2">
    <source>
        <dbReference type="Proteomes" id="UP000186917"/>
    </source>
</evidence>
<accession>A0A173MGN5</accession>
<dbReference type="EMBL" id="FTOR01000007">
    <property type="protein sequence ID" value="SIT27791.1"/>
    <property type="molecule type" value="Genomic_DNA"/>
</dbReference>
<proteinExistence type="predicted"/>
<reference evidence="2" key="1">
    <citation type="submission" date="2017-01" db="EMBL/GenBank/DDBJ databases">
        <authorList>
            <person name="Varghese N."/>
            <person name="Submissions S."/>
        </authorList>
    </citation>
    <scope>NUCLEOTIDE SEQUENCE [LARGE SCALE GENOMIC DNA]</scope>
    <source>
        <strain evidence="2">DSM 21054</strain>
    </source>
</reference>
<gene>
    <name evidence="1" type="ORF">SAMN05421788_107319</name>
</gene>
<name>A0A173MGN5_9BACT</name>
<dbReference type="RefSeq" id="WP_076380967.1">
    <property type="nucleotide sequence ID" value="NZ_FTOR01000007.1"/>
</dbReference>